<dbReference type="InterPro" id="IPR014914">
    <property type="entry name" value="RES_dom"/>
</dbReference>
<protein>
    <submittedName>
        <fullName evidence="2">RES family NAD+ phosphorylase</fullName>
    </submittedName>
</protein>
<evidence type="ECO:0000259" key="1">
    <source>
        <dbReference type="SMART" id="SM00953"/>
    </source>
</evidence>
<reference evidence="2 3" key="1">
    <citation type="submission" date="2020-04" db="EMBL/GenBank/DDBJ databases">
        <title>Pseudomonas crami sp. nov., a novel proteolytic bacterial species isolated from cream.</title>
        <authorList>
            <person name="Hofmann K."/>
            <person name="Woller A."/>
            <person name="Huptas C."/>
            <person name="Wenning M."/>
            <person name="Scherer S."/>
            <person name="Doll E.V."/>
        </authorList>
    </citation>
    <scope>NUCLEOTIDE SEQUENCE [LARGE SCALE GENOMIC DNA]</scope>
    <source>
        <strain evidence="2 3">WS 5096</strain>
    </source>
</reference>
<gene>
    <name evidence="2" type="ORF">HF209_17840</name>
</gene>
<dbReference type="Pfam" id="PF08808">
    <property type="entry name" value="RES"/>
    <property type="match status" value="1"/>
</dbReference>
<evidence type="ECO:0000313" key="2">
    <source>
        <dbReference type="EMBL" id="MBC2382808.1"/>
    </source>
</evidence>
<comment type="caution">
    <text evidence="2">The sequence shown here is derived from an EMBL/GenBank/DDBJ whole genome shotgun (WGS) entry which is preliminary data.</text>
</comment>
<feature type="domain" description="RES" evidence="1">
    <location>
        <begin position="208"/>
        <end position="354"/>
    </location>
</feature>
<proteinExistence type="predicted"/>
<dbReference type="RefSeq" id="WP_185708680.1">
    <property type="nucleotide sequence ID" value="NZ_JAAXCZ010000008.1"/>
</dbReference>
<organism evidence="2 3">
    <name type="scientific">Pseudomonas cremoris</name>
    <dbReference type="NCBI Taxonomy" id="2724178"/>
    <lineage>
        <taxon>Bacteria</taxon>
        <taxon>Pseudomonadati</taxon>
        <taxon>Pseudomonadota</taxon>
        <taxon>Gammaproteobacteria</taxon>
        <taxon>Pseudomonadales</taxon>
        <taxon>Pseudomonadaceae</taxon>
        <taxon>Pseudomonas</taxon>
    </lineage>
</organism>
<keyword evidence="3" id="KW-1185">Reference proteome</keyword>
<dbReference type="SMART" id="SM00953">
    <property type="entry name" value="RES"/>
    <property type="match status" value="1"/>
</dbReference>
<name>A0ABR6TA25_9PSED</name>
<accession>A0ABR6TA25</accession>
<evidence type="ECO:0000313" key="3">
    <source>
        <dbReference type="Proteomes" id="UP000534677"/>
    </source>
</evidence>
<dbReference type="EMBL" id="JAAXCZ010000008">
    <property type="protein sequence ID" value="MBC2382808.1"/>
    <property type="molecule type" value="Genomic_DNA"/>
</dbReference>
<sequence length="380" mass="43115">MPNICIRCVKDSSLKQLINDEGSLGECSLCSSNELVLDAESRRFFQLTKALVRFHYSEWDYNHHWGGNGYASLFYGQDNRFFDEGRSKSDDAYEEIVLSITDGAVYEEYDKGISVFSGYDSDGQQNMLLQSISSDLNQSILTIAERLKKENHFNLESQVKDILEEYRVVGTTSIPVDNLLYRARVGFKERKRNISLGFEAEFHYVPHVGSDIGAPPPNLAMSGRVNRPGVSFLYCATDKHTAISEVRPHPGDRVSLAELRTNRNLSVFDLSDNKLHYFCDSDEALDKYRAFNTLGVLINKTIPPSERTHYSMTQLIADCIRQIGFDGIIFNSTVGSGKNIVIFDESLVDQIQSNADIVLISEVKYEYRKEYIVGDDDDYF</sequence>
<dbReference type="Proteomes" id="UP000534677">
    <property type="component" value="Unassembled WGS sequence"/>
</dbReference>